<comment type="caution">
    <text evidence="2">The sequence shown here is derived from an EMBL/GenBank/DDBJ whole genome shotgun (WGS) entry which is preliminary data.</text>
</comment>
<accession>A0A7X0CG83</accession>
<name>A0A7X0CG83_9BURK</name>
<proteinExistence type="predicted"/>
<feature type="transmembrane region" description="Helical" evidence="1">
    <location>
        <begin position="39"/>
        <end position="65"/>
    </location>
</feature>
<dbReference type="Proteomes" id="UP000540787">
    <property type="component" value="Unassembled WGS sequence"/>
</dbReference>
<feature type="transmembrane region" description="Helical" evidence="1">
    <location>
        <begin position="71"/>
        <end position="90"/>
    </location>
</feature>
<keyword evidence="1" id="KW-1133">Transmembrane helix</keyword>
<keyword evidence="1" id="KW-0812">Transmembrane</keyword>
<sequence length="127" mass="13881">MTIPATISRIGATLLAMLRTRLELATLELQEETHRLFGYVAWGIAAAFFGLVAVLLLILFVLVLFWDTHRLLAVGGMTLLFALGSVLAFFKVRGDLTNRGPIMAATLAELRKDAQAVKGEPIDDVKI</sequence>
<dbReference type="Pfam" id="PF07332">
    <property type="entry name" value="Phage_holin_3_6"/>
    <property type="match status" value="1"/>
</dbReference>
<reference evidence="2 3" key="1">
    <citation type="submission" date="2020-08" db="EMBL/GenBank/DDBJ databases">
        <title>The Agave Microbiome: Exploring the role of microbial communities in plant adaptations to desert environments.</title>
        <authorList>
            <person name="Partida-Martinez L.P."/>
        </authorList>
    </citation>
    <scope>NUCLEOTIDE SEQUENCE [LARGE SCALE GENOMIC DNA]</scope>
    <source>
        <strain evidence="2 3">AT3.2</strain>
    </source>
</reference>
<evidence type="ECO:0000313" key="3">
    <source>
        <dbReference type="Proteomes" id="UP000540787"/>
    </source>
</evidence>
<organism evidence="2 3">
    <name type="scientific">Massilia aurea</name>
    <dbReference type="NCBI Taxonomy" id="373040"/>
    <lineage>
        <taxon>Bacteria</taxon>
        <taxon>Pseudomonadati</taxon>
        <taxon>Pseudomonadota</taxon>
        <taxon>Betaproteobacteria</taxon>
        <taxon>Burkholderiales</taxon>
        <taxon>Oxalobacteraceae</taxon>
        <taxon>Telluria group</taxon>
        <taxon>Massilia</taxon>
    </lineage>
</organism>
<evidence type="ECO:0000256" key="1">
    <source>
        <dbReference type="SAM" id="Phobius"/>
    </source>
</evidence>
<dbReference type="InterPro" id="IPR009937">
    <property type="entry name" value="Phage_holin_3_6"/>
</dbReference>
<dbReference type="RefSeq" id="WP_183556975.1">
    <property type="nucleotide sequence ID" value="NZ_JACHBX010000005.1"/>
</dbReference>
<protein>
    <submittedName>
        <fullName evidence="2">Putative membrane protein YqjE</fullName>
    </submittedName>
</protein>
<keyword evidence="1" id="KW-0472">Membrane</keyword>
<keyword evidence="3" id="KW-1185">Reference proteome</keyword>
<dbReference type="EMBL" id="JACHBX010000005">
    <property type="protein sequence ID" value="MBB6136046.1"/>
    <property type="molecule type" value="Genomic_DNA"/>
</dbReference>
<gene>
    <name evidence="2" type="ORF">HD842_004223</name>
</gene>
<dbReference type="AlphaFoldDB" id="A0A7X0CG83"/>
<evidence type="ECO:0000313" key="2">
    <source>
        <dbReference type="EMBL" id="MBB6136046.1"/>
    </source>
</evidence>